<gene>
    <name evidence="2" type="ORF">AA0117_g1052</name>
</gene>
<protein>
    <submittedName>
        <fullName evidence="2">Uncharacterized protein</fullName>
    </submittedName>
</protein>
<dbReference type="EMBL" id="PDXD01000001">
    <property type="protein sequence ID" value="RYN83504.1"/>
    <property type="molecule type" value="Genomic_DNA"/>
</dbReference>
<evidence type="ECO:0000313" key="2">
    <source>
        <dbReference type="EMBL" id="RYN83504.1"/>
    </source>
</evidence>
<sequence>MIFRDTSRITELEEDLRRTAADNAAMRARLEGDLNDLIEKLKKAEDDIERLKQRRRCVIL</sequence>
<accession>A0A4Q4NW93</accession>
<dbReference type="Proteomes" id="UP000291422">
    <property type="component" value="Unassembled WGS sequence"/>
</dbReference>
<name>A0A4Q4NW93_ALTAL</name>
<dbReference type="VEuPathDB" id="FungiDB:CC77DRAFT_1091300"/>
<proteinExistence type="predicted"/>
<dbReference type="AlphaFoldDB" id="A0A4Q4NW93"/>
<feature type="coiled-coil region" evidence="1">
    <location>
        <begin position="9"/>
        <end position="54"/>
    </location>
</feature>
<evidence type="ECO:0000256" key="1">
    <source>
        <dbReference type="SAM" id="Coils"/>
    </source>
</evidence>
<keyword evidence="1" id="KW-0175">Coiled coil</keyword>
<reference evidence="3" key="1">
    <citation type="journal article" date="2019" name="bioRxiv">
        <title>Genomics, evolutionary history and diagnostics of the Alternaria alternata species group including apple and Asian pear pathotypes.</title>
        <authorList>
            <person name="Armitage A.D."/>
            <person name="Cockerton H.M."/>
            <person name="Sreenivasaprasad S."/>
            <person name="Woodhall J.W."/>
            <person name="Lane C.R."/>
            <person name="Harrison R.J."/>
            <person name="Clarkson J.P."/>
        </authorList>
    </citation>
    <scope>NUCLEOTIDE SEQUENCE [LARGE SCALE GENOMIC DNA]</scope>
    <source>
        <strain evidence="3">FERA 1177</strain>
    </source>
</reference>
<comment type="caution">
    <text evidence="2">The sequence shown here is derived from an EMBL/GenBank/DDBJ whole genome shotgun (WGS) entry which is preliminary data.</text>
</comment>
<organism evidence="2 3">
    <name type="scientific">Alternaria alternata</name>
    <name type="common">Alternaria rot fungus</name>
    <name type="synonym">Torula alternata</name>
    <dbReference type="NCBI Taxonomy" id="5599"/>
    <lineage>
        <taxon>Eukaryota</taxon>
        <taxon>Fungi</taxon>
        <taxon>Dikarya</taxon>
        <taxon>Ascomycota</taxon>
        <taxon>Pezizomycotina</taxon>
        <taxon>Dothideomycetes</taxon>
        <taxon>Pleosporomycetidae</taxon>
        <taxon>Pleosporales</taxon>
        <taxon>Pleosporineae</taxon>
        <taxon>Pleosporaceae</taxon>
        <taxon>Alternaria</taxon>
        <taxon>Alternaria sect. Alternaria</taxon>
        <taxon>Alternaria alternata complex</taxon>
    </lineage>
</organism>
<evidence type="ECO:0000313" key="3">
    <source>
        <dbReference type="Proteomes" id="UP000291422"/>
    </source>
</evidence>